<evidence type="ECO:0000259" key="7">
    <source>
        <dbReference type="PROSITE" id="PS51987"/>
    </source>
</evidence>
<dbReference type="InterPro" id="IPR008146">
    <property type="entry name" value="Gln_synth_cat_dom"/>
</dbReference>
<dbReference type="SUPFAM" id="SSF55931">
    <property type="entry name" value="Glutamine synthetase/guanido kinase"/>
    <property type="match status" value="1"/>
</dbReference>
<dbReference type="OrthoDB" id="9807095at2"/>
<keyword evidence="2" id="KW-0436">Ligase</keyword>
<dbReference type="GO" id="GO:0004356">
    <property type="term" value="F:glutamine synthetase activity"/>
    <property type="evidence" value="ECO:0007669"/>
    <property type="project" value="InterPro"/>
</dbReference>
<dbReference type="Gene3D" id="3.10.20.70">
    <property type="entry name" value="Glutamine synthetase, N-terminal domain"/>
    <property type="match status" value="1"/>
</dbReference>
<dbReference type="SMART" id="SM01230">
    <property type="entry name" value="Gln-synt_C"/>
    <property type="match status" value="1"/>
</dbReference>
<evidence type="ECO:0000256" key="4">
    <source>
        <dbReference type="ARBA" id="ARBA00022840"/>
    </source>
</evidence>
<dbReference type="PANTHER" id="PTHR43785">
    <property type="entry name" value="GAMMA-GLUTAMYLPUTRESCINE SYNTHETASE"/>
    <property type="match status" value="1"/>
</dbReference>
<dbReference type="Pfam" id="PF00120">
    <property type="entry name" value="Gln-synt_C"/>
    <property type="match status" value="1"/>
</dbReference>
<dbReference type="Gene3D" id="3.30.590.10">
    <property type="entry name" value="Glutamine synthetase/guanido kinase, catalytic domain"/>
    <property type="match status" value="1"/>
</dbReference>
<evidence type="ECO:0000256" key="1">
    <source>
        <dbReference type="ARBA" id="ARBA00009897"/>
    </source>
</evidence>
<dbReference type="InterPro" id="IPR036651">
    <property type="entry name" value="Gln_synt_N_sf"/>
</dbReference>
<reference evidence="8 9" key="1">
    <citation type="journal article" date="2014" name="Int. J. Syst. Evol. Microbiol.">
        <title>Ramlibacter solisilvae sp. nov., isolated from forest soil, and emended description of the genus Ramlibacter.</title>
        <authorList>
            <person name="Lee H.J."/>
            <person name="Lee S.H."/>
            <person name="Lee S.S."/>
            <person name="Lee J.S."/>
            <person name="Kim Y."/>
            <person name="Kim S.C."/>
            <person name="Jeon C.O."/>
        </authorList>
    </citation>
    <scope>NUCLEOTIDE SEQUENCE [LARGE SCALE GENOMIC DNA]</scope>
    <source>
        <strain evidence="8 9">5-10</strain>
    </source>
</reference>
<keyword evidence="9" id="KW-1185">Reference proteome</keyword>
<accession>A0A127JYG5</accession>
<dbReference type="PROSITE" id="PS51987">
    <property type="entry name" value="GS_CATALYTIC"/>
    <property type="match status" value="1"/>
</dbReference>
<evidence type="ECO:0000256" key="3">
    <source>
        <dbReference type="ARBA" id="ARBA00022741"/>
    </source>
</evidence>
<keyword evidence="3" id="KW-0547">Nucleotide-binding</keyword>
<gene>
    <name evidence="8" type="ORF">UC35_09925</name>
</gene>
<organism evidence="8 9">
    <name type="scientific">Ramlibacter tataouinensis</name>
    <dbReference type="NCBI Taxonomy" id="94132"/>
    <lineage>
        <taxon>Bacteria</taxon>
        <taxon>Pseudomonadati</taxon>
        <taxon>Pseudomonadota</taxon>
        <taxon>Betaproteobacteria</taxon>
        <taxon>Burkholderiales</taxon>
        <taxon>Comamonadaceae</taxon>
        <taxon>Ramlibacter</taxon>
    </lineage>
</organism>
<keyword evidence="4" id="KW-0067">ATP-binding</keyword>
<comment type="similarity">
    <text evidence="1 5 6">Belongs to the glutamine synthetase family.</text>
</comment>
<proteinExistence type="inferred from homology"/>
<evidence type="ECO:0000256" key="6">
    <source>
        <dbReference type="RuleBase" id="RU000384"/>
    </source>
</evidence>
<dbReference type="GO" id="GO:0005524">
    <property type="term" value="F:ATP binding"/>
    <property type="evidence" value="ECO:0007669"/>
    <property type="project" value="UniProtKB-KW"/>
</dbReference>
<evidence type="ECO:0000256" key="2">
    <source>
        <dbReference type="ARBA" id="ARBA00022598"/>
    </source>
</evidence>
<evidence type="ECO:0000313" key="8">
    <source>
        <dbReference type="EMBL" id="AMO23152.1"/>
    </source>
</evidence>
<protein>
    <submittedName>
        <fullName evidence="8">Glutamine synthetase</fullName>
    </submittedName>
</protein>
<dbReference type="GO" id="GO:0006542">
    <property type="term" value="P:glutamine biosynthetic process"/>
    <property type="evidence" value="ECO:0007669"/>
    <property type="project" value="InterPro"/>
</dbReference>
<dbReference type="FunFam" id="3.30.590.10:FF:000005">
    <property type="entry name" value="Probable glutamine synthetase"/>
    <property type="match status" value="1"/>
</dbReference>
<dbReference type="SUPFAM" id="SSF54368">
    <property type="entry name" value="Glutamine synthetase, N-terminal domain"/>
    <property type="match status" value="1"/>
</dbReference>
<evidence type="ECO:0000313" key="9">
    <source>
        <dbReference type="Proteomes" id="UP000070433"/>
    </source>
</evidence>
<dbReference type="PANTHER" id="PTHR43785:SF12">
    <property type="entry name" value="TYPE-1 GLUTAMINE SYNTHETASE 2"/>
    <property type="match status" value="1"/>
</dbReference>
<dbReference type="PATRIC" id="fig|94132.3.peg.2019"/>
<dbReference type="AlphaFoldDB" id="A0A127JYG5"/>
<dbReference type="GO" id="GO:0006576">
    <property type="term" value="P:biogenic amine metabolic process"/>
    <property type="evidence" value="ECO:0007669"/>
    <property type="project" value="UniProtKB-ARBA"/>
</dbReference>
<dbReference type="InterPro" id="IPR014746">
    <property type="entry name" value="Gln_synth/guanido_kin_cat_dom"/>
</dbReference>
<evidence type="ECO:0000256" key="5">
    <source>
        <dbReference type="PROSITE-ProRule" id="PRU01331"/>
    </source>
</evidence>
<feature type="domain" description="GS catalytic" evidence="7">
    <location>
        <begin position="119"/>
        <end position="454"/>
    </location>
</feature>
<dbReference type="GO" id="GO:0042402">
    <property type="term" value="P:biogenic amine catabolic process"/>
    <property type="evidence" value="ECO:0007669"/>
    <property type="project" value="UniProtKB-ARBA"/>
</dbReference>
<name>A0A127JYG5_9BURK</name>
<dbReference type="Proteomes" id="UP000070433">
    <property type="component" value="Chromosome"/>
</dbReference>
<sequence length="454" mass="50386">MATNTQVHPALDAIRKSGASKVKVACSDIDGILRGKYLHKDKFEGAAEGGFGFCDVVFGWDSGDQCYDNAQVTGWQHGFPDALARLDLDTHRQVPWDGMVDFFLGEFVNADGTPYPVCPRQTLKRVLARAGKLGFQVMTGVEYEWFNFRETPQSWAAKKGVGPETLTPGMFGYSLLRANQNRDFFNALLDEMLAFRVPIEGLHTETGPGVYEAAIGFSEALEQADRAVLFKTGAKEIGARFGIMPSFMAKWSQQYPGCSGHIHQSLSDGKSNLFYGAETPTRMSPLFESYLAGQLACLMEFAPMFWPTINSYKRLVDGFWAPVKPTWGLDNRTASFRVIAGSPKATRLETRCPGADINPYLAMAAVVAAGLHGVEKGLKLTAAPITGTNQGAENIPRAPRTLIETTRIFRDSAVARDFLGDTFVEHFAATREWEWRQWLDGVTDWELKRYFEII</sequence>
<dbReference type="EMBL" id="CP010951">
    <property type="protein sequence ID" value="AMO23152.1"/>
    <property type="molecule type" value="Genomic_DNA"/>
</dbReference>
<dbReference type="RefSeq" id="WP_061498719.1">
    <property type="nucleotide sequence ID" value="NZ_CP010951.1"/>
</dbReference>